<evidence type="ECO:0000256" key="1">
    <source>
        <dbReference type="ARBA" id="ARBA00004170"/>
    </source>
</evidence>
<dbReference type="FunFam" id="3.30.63.10:FF:000003">
    <property type="entry name" value="Membrane-associated guanylate kinase, WW and PDZ domain-containing protein 3 isoform 1"/>
    <property type="match status" value="1"/>
</dbReference>
<feature type="compositionally biased region" description="Low complexity" evidence="3">
    <location>
        <begin position="406"/>
        <end position="424"/>
    </location>
</feature>
<dbReference type="PROSITE" id="PS50052">
    <property type="entry name" value="GUANYLATE_KINASE_2"/>
    <property type="match status" value="1"/>
</dbReference>
<evidence type="ECO:0000256" key="2">
    <source>
        <dbReference type="ARBA" id="ARBA00023136"/>
    </source>
</evidence>
<dbReference type="SUPFAM" id="SSF52540">
    <property type="entry name" value="P-loop containing nucleoside triphosphate hydrolases"/>
    <property type="match status" value="1"/>
</dbReference>
<evidence type="ECO:0000256" key="3">
    <source>
        <dbReference type="SAM" id="MobiDB-lite"/>
    </source>
</evidence>
<sequence length="679" mass="73062">MTLGDVRGVLNSCPHPIRIKTVSPGSSLCKDLRLYLSKCFTPGSMDSQLQQLIRENLYLRAVPCTTRQPRDGEISGVDYNFVSIEEFFSLEESGALLESGKFKGNYYGTPRPVHIGPESPPITYQEHRNLLRNFRTRSKSLSNLEKAVEEGDNSEEDSGLSVPEFTEQPSQLKGYSIHTRLSKGPRGFGFNIVGGSRPREFLQVYSVTPGGPPALNTADILVYINDSCVLGRSHKEVVEMLKSVPMGQSVDVVLRRGYPMLYNPDGCPKQNLETPQTPSEPPNTSNVNRCLTHLTYSRTLDANGTPGLSQTPPSYTAQPMTNGLTGPPTPTSSEPPLGPPLPPLERTAASHSDCDGGLSSAGTRRSSLIRYNSTSPCSLLLLPPPPSELQVFRERFVYAETGLLQNSTSPTTANNPTLPSSSTPPGAPVQRPPMPQTSIPVTPPRDVPPCGFNGCPANHQAPSPTSRGNPGLVLPLGAGSPGSAPGGELVPVPLRRSESGGLGFSVTAGGQGGQLAVVRRVWDRRHCPSLQPGDAIVKINGADVQSLASPRGHQNIQTVRVKVQRVLQEHPNRERWSSGLQRRYRLFASRHPQPLQAPPLPHGLVTPLHPTADSRRLAFPVHRCLGGGHPPLNQAGCPGESPGGTSTRNQPSDHHPAQTPNGPPPQPSSRARASWTQFP</sequence>
<comment type="caution">
    <text evidence="6">The sequence shown here is derived from an EMBL/GenBank/DDBJ whole genome shotgun (WGS) entry which is preliminary data.</text>
</comment>
<dbReference type="PANTHER" id="PTHR10316:SF41">
    <property type="entry name" value="MAGI FAMILY MEMBER, X-LINKED A-RELATED"/>
    <property type="match status" value="1"/>
</dbReference>
<evidence type="ECO:0000259" key="5">
    <source>
        <dbReference type="PROSITE" id="PS50106"/>
    </source>
</evidence>
<feature type="region of interest" description="Disordered" evidence="3">
    <location>
        <begin position="143"/>
        <end position="162"/>
    </location>
</feature>
<proteinExistence type="predicted"/>
<dbReference type="InterPro" id="IPR008144">
    <property type="entry name" value="Guanylate_kin-like_dom"/>
</dbReference>
<dbReference type="GO" id="GO:0016301">
    <property type="term" value="F:kinase activity"/>
    <property type="evidence" value="ECO:0007669"/>
    <property type="project" value="UniProtKB-KW"/>
</dbReference>
<dbReference type="EMBL" id="REGW02000008">
    <property type="protein sequence ID" value="KAE8292708.1"/>
    <property type="molecule type" value="Genomic_DNA"/>
</dbReference>
<dbReference type="AlphaFoldDB" id="A0A6G0IMF6"/>
<dbReference type="GO" id="GO:0007165">
    <property type="term" value="P:signal transduction"/>
    <property type="evidence" value="ECO:0007669"/>
    <property type="project" value="TreeGrafter"/>
</dbReference>
<dbReference type="PROSITE" id="PS50106">
    <property type="entry name" value="PDZ"/>
    <property type="match status" value="2"/>
</dbReference>
<reference evidence="6 7" key="1">
    <citation type="submission" date="2019-07" db="EMBL/GenBank/DDBJ databases">
        <title>Chromosome genome assembly for large yellow croaker.</title>
        <authorList>
            <person name="Xiao S."/>
        </authorList>
    </citation>
    <scope>NUCLEOTIDE SEQUENCE [LARGE SCALE GENOMIC DNA]</scope>
    <source>
        <strain evidence="6">JMULYC20181020</strain>
        <tissue evidence="6">Muscle</tissue>
    </source>
</reference>
<accession>A0A6G0IMF6</accession>
<evidence type="ECO:0000313" key="7">
    <source>
        <dbReference type="Proteomes" id="UP000424527"/>
    </source>
</evidence>
<organism evidence="6 7">
    <name type="scientific">Larimichthys crocea</name>
    <name type="common">Large yellow croaker</name>
    <name type="synonym">Pseudosciaena crocea</name>
    <dbReference type="NCBI Taxonomy" id="215358"/>
    <lineage>
        <taxon>Eukaryota</taxon>
        <taxon>Metazoa</taxon>
        <taxon>Chordata</taxon>
        <taxon>Craniata</taxon>
        <taxon>Vertebrata</taxon>
        <taxon>Euteleostomi</taxon>
        <taxon>Actinopterygii</taxon>
        <taxon>Neopterygii</taxon>
        <taxon>Teleostei</taxon>
        <taxon>Neoteleostei</taxon>
        <taxon>Acanthomorphata</taxon>
        <taxon>Eupercaria</taxon>
        <taxon>Sciaenidae</taxon>
        <taxon>Larimichthys</taxon>
    </lineage>
</organism>
<dbReference type="GO" id="GO:0005737">
    <property type="term" value="C:cytoplasm"/>
    <property type="evidence" value="ECO:0007669"/>
    <property type="project" value="TreeGrafter"/>
</dbReference>
<dbReference type="PROSITE" id="PS00856">
    <property type="entry name" value="GUANYLATE_KINASE_1"/>
    <property type="match status" value="1"/>
</dbReference>
<feature type="compositionally biased region" description="Low complexity" evidence="3">
    <location>
        <begin position="474"/>
        <end position="487"/>
    </location>
</feature>
<feature type="region of interest" description="Disordered" evidence="3">
    <location>
        <begin position="630"/>
        <end position="679"/>
    </location>
</feature>
<feature type="compositionally biased region" description="Low complexity" evidence="3">
    <location>
        <begin position="668"/>
        <end position="679"/>
    </location>
</feature>
<evidence type="ECO:0000313" key="6">
    <source>
        <dbReference type="EMBL" id="KAE8292708.1"/>
    </source>
</evidence>
<gene>
    <name evidence="6" type="ORF">D5F01_LYC07798</name>
</gene>
<protein>
    <submittedName>
        <fullName evidence="6">Membrane-associated guanylate kinase, WW and PDZ domain-containing protein 2</fullName>
    </submittedName>
</protein>
<feature type="domain" description="PDZ" evidence="5">
    <location>
        <begin position="178"/>
        <end position="256"/>
    </location>
</feature>
<dbReference type="SMART" id="SM00228">
    <property type="entry name" value="PDZ"/>
    <property type="match status" value="2"/>
</dbReference>
<dbReference type="InterPro" id="IPR027417">
    <property type="entry name" value="P-loop_NTPase"/>
</dbReference>
<dbReference type="GO" id="GO:0016020">
    <property type="term" value="C:membrane"/>
    <property type="evidence" value="ECO:0007669"/>
    <property type="project" value="UniProtKB-SubCell"/>
</dbReference>
<dbReference type="InterPro" id="IPR008145">
    <property type="entry name" value="GK/Ca_channel_bsu"/>
</dbReference>
<dbReference type="Gene3D" id="2.30.42.10">
    <property type="match status" value="2"/>
</dbReference>
<dbReference type="SUPFAM" id="SSF50156">
    <property type="entry name" value="PDZ domain-like"/>
    <property type="match status" value="2"/>
</dbReference>
<dbReference type="InterPro" id="IPR020590">
    <property type="entry name" value="Guanylate_kinase_CS"/>
</dbReference>
<name>A0A6G0IMF6_LARCR</name>
<feature type="compositionally biased region" description="Pro residues" evidence="3">
    <location>
        <begin position="425"/>
        <end position="447"/>
    </location>
</feature>
<feature type="region of interest" description="Disordered" evidence="3">
    <location>
        <begin position="403"/>
        <end position="487"/>
    </location>
</feature>
<feature type="domain" description="Guanylate kinase-like" evidence="4">
    <location>
        <begin position="33"/>
        <end position="109"/>
    </location>
</feature>
<dbReference type="SMART" id="SM00072">
    <property type="entry name" value="GuKc"/>
    <property type="match status" value="1"/>
</dbReference>
<keyword evidence="6" id="KW-0418">Kinase</keyword>
<dbReference type="Gene3D" id="3.30.63.10">
    <property type="entry name" value="Guanylate Kinase phosphate binding domain"/>
    <property type="match status" value="1"/>
</dbReference>
<dbReference type="InterPro" id="IPR001478">
    <property type="entry name" value="PDZ"/>
</dbReference>
<evidence type="ECO:0000259" key="4">
    <source>
        <dbReference type="PROSITE" id="PS50052"/>
    </source>
</evidence>
<feature type="compositionally biased region" description="Polar residues" evidence="3">
    <location>
        <begin position="271"/>
        <end position="322"/>
    </location>
</feature>
<keyword evidence="2" id="KW-0472">Membrane</keyword>
<dbReference type="PANTHER" id="PTHR10316">
    <property type="entry name" value="MEMBRANE ASSOCIATED GUANYLATE KINASE-RELATED"/>
    <property type="match status" value="1"/>
</dbReference>
<keyword evidence="6" id="KW-0808">Transferase</keyword>
<dbReference type="FunFam" id="2.30.42.10:FF:000260">
    <property type="entry name" value="membrane-associated guanylate kinase, WW and PDZ domain-containing protein 1-like isoform X3"/>
    <property type="match status" value="1"/>
</dbReference>
<dbReference type="InterPro" id="IPR036034">
    <property type="entry name" value="PDZ_sf"/>
</dbReference>
<dbReference type="GO" id="GO:0005911">
    <property type="term" value="C:cell-cell junction"/>
    <property type="evidence" value="ECO:0007669"/>
    <property type="project" value="TreeGrafter"/>
</dbReference>
<dbReference type="Proteomes" id="UP000424527">
    <property type="component" value="Unassembled WGS sequence"/>
</dbReference>
<dbReference type="Pfam" id="PF00625">
    <property type="entry name" value="Guanylate_kin"/>
    <property type="match status" value="1"/>
</dbReference>
<feature type="compositionally biased region" description="Low complexity" evidence="3">
    <location>
        <begin position="323"/>
        <end position="335"/>
    </location>
</feature>
<feature type="region of interest" description="Disordered" evidence="3">
    <location>
        <begin position="265"/>
        <end position="362"/>
    </location>
</feature>
<comment type="subcellular location">
    <subcellularLocation>
        <location evidence="1">Membrane</location>
        <topology evidence="1">Peripheral membrane protein</topology>
    </subcellularLocation>
</comment>
<feature type="domain" description="PDZ" evidence="5">
    <location>
        <begin position="491"/>
        <end position="547"/>
    </location>
</feature>
<keyword evidence="7" id="KW-1185">Reference proteome</keyword>